<dbReference type="PANTHER" id="PTHR11451:SF46">
    <property type="entry name" value="THREONINE--TRNA LIGASE"/>
    <property type="match status" value="1"/>
</dbReference>
<dbReference type="GO" id="GO:0005739">
    <property type="term" value="C:mitochondrion"/>
    <property type="evidence" value="ECO:0007669"/>
    <property type="project" value="TreeGrafter"/>
</dbReference>
<feature type="non-terminal residue" evidence="2">
    <location>
        <position position="1"/>
    </location>
</feature>
<keyword evidence="3" id="KW-1185">Reference proteome</keyword>
<proteinExistence type="predicted"/>
<sequence>GFYYDAFYGDLGLNDEHFKDIASAADKAVKGKQPFERIEVTREQALELFSDNQFKVSEAAQFVSHQ</sequence>
<dbReference type="GO" id="GO:0009507">
    <property type="term" value="C:chloroplast"/>
    <property type="evidence" value="ECO:0007669"/>
    <property type="project" value="TreeGrafter"/>
</dbReference>
<dbReference type="AlphaFoldDB" id="A0A540K4C8"/>
<evidence type="ECO:0000256" key="1">
    <source>
        <dbReference type="ARBA" id="ARBA00022917"/>
    </source>
</evidence>
<evidence type="ECO:0000313" key="2">
    <source>
        <dbReference type="EMBL" id="TQD69040.1"/>
    </source>
</evidence>
<dbReference type="Proteomes" id="UP000315295">
    <property type="component" value="Unassembled WGS sequence"/>
</dbReference>
<dbReference type="GO" id="GO:0004829">
    <property type="term" value="F:threonine-tRNA ligase activity"/>
    <property type="evidence" value="ECO:0007669"/>
    <property type="project" value="TreeGrafter"/>
</dbReference>
<dbReference type="SUPFAM" id="SSF55186">
    <property type="entry name" value="ThrRS/AlaRS common domain"/>
    <property type="match status" value="1"/>
</dbReference>
<dbReference type="STRING" id="106549.A0A540K4C8"/>
<comment type="caution">
    <text evidence="2">The sequence shown here is derived from an EMBL/GenBank/DDBJ whole genome shotgun (WGS) entry which is preliminary data.</text>
</comment>
<keyword evidence="1" id="KW-0648">Protein biosynthesis</keyword>
<dbReference type="Gene3D" id="3.30.980.10">
    <property type="entry name" value="Threonyl-trna Synthetase, Chain A, domain 2"/>
    <property type="match status" value="1"/>
</dbReference>
<organism evidence="2 3">
    <name type="scientific">Malus baccata</name>
    <name type="common">Siberian crab apple</name>
    <name type="synonym">Pyrus baccata</name>
    <dbReference type="NCBI Taxonomy" id="106549"/>
    <lineage>
        <taxon>Eukaryota</taxon>
        <taxon>Viridiplantae</taxon>
        <taxon>Streptophyta</taxon>
        <taxon>Embryophyta</taxon>
        <taxon>Tracheophyta</taxon>
        <taxon>Spermatophyta</taxon>
        <taxon>Magnoliopsida</taxon>
        <taxon>eudicotyledons</taxon>
        <taxon>Gunneridae</taxon>
        <taxon>Pentapetalae</taxon>
        <taxon>rosids</taxon>
        <taxon>fabids</taxon>
        <taxon>Rosales</taxon>
        <taxon>Rosaceae</taxon>
        <taxon>Amygdaloideae</taxon>
        <taxon>Maleae</taxon>
        <taxon>Malus</taxon>
    </lineage>
</organism>
<dbReference type="EMBL" id="VIEB01005540">
    <property type="protein sequence ID" value="TQD69040.1"/>
    <property type="molecule type" value="Genomic_DNA"/>
</dbReference>
<name>A0A540K4C8_MALBA</name>
<gene>
    <name evidence="2" type="ORF">C1H46_045427</name>
</gene>
<dbReference type="GO" id="GO:0000166">
    <property type="term" value="F:nucleotide binding"/>
    <property type="evidence" value="ECO:0007669"/>
    <property type="project" value="InterPro"/>
</dbReference>
<evidence type="ECO:0000313" key="3">
    <source>
        <dbReference type="Proteomes" id="UP000315295"/>
    </source>
</evidence>
<protein>
    <submittedName>
        <fullName evidence="2">Uncharacterized protein</fullName>
    </submittedName>
</protein>
<dbReference type="InterPro" id="IPR018163">
    <property type="entry name" value="Thr/Ala-tRNA-synth_IIc_edit"/>
</dbReference>
<reference evidence="2 3" key="1">
    <citation type="journal article" date="2019" name="G3 (Bethesda)">
        <title>Sequencing of a Wild Apple (Malus baccata) Genome Unravels the Differences Between Cultivated and Wild Apple Species Regarding Disease Resistance and Cold Tolerance.</title>
        <authorList>
            <person name="Chen X."/>
        </authorList>
    </citation>
    <scope>NUCLEOTIDE SEQUENCE [LARGE SCALE GENOMIC DNA]</scope>
    <source>
        <strain evidence="3">cv. Shandingzi</strain>
        <tissue evidence="2">Leaves</tissue>
    </source>
</reference>
<accession>A0A540K4C8</accession>
<dbReference type="GO" id="GO:0006435">
    <property type="term" value="P:threonyl-tRNA aminoacylation"/>
    <property type="evidence" value="ECO:0007669"/>
    <property type="project" value="TreeGrafter"/>
</dbReference>
<dbReference type="PANTHER" id="PTHR11451">
    <property type="entry name" value="THREONINE-TRNA LIGASE"/>
    <property type="match status" value="1"/>
</dbReference>